<evidence type="ECO:0000256" key="5">
    <source>
        <dbReference type="ARBA" id="ARBA00023136"/>
    </source>
</evidence>
<dbReference type="InterPro" id="IPR019264">
    <property type="entry name" value="DUF2179"/>
</dbReference>
<feature type="transmembrane region" description="Helical" evidence="6">
    <location>
        <begin position="176"/>
        <end position="197"/>
    </location>
</feature>
<dbReference type="RefSeq" id="WP_093987719.1">
    <property type="nucleotide sequence ID" value="NZ_FYDD01000002.1"/>
</dbReference>
<evidence type="ECO:0000256" key="6">
    <source>
        <dbReference type="SAM" id="Phobius"/>
    </source>
</evidence>
<dbReference type="InterPro" id="IPR015867">
    <property type="entry name" value="N-reg_PII/ATP_PRibTrfase_C"/>
</dbReference>
<accession>A0A8J6PFN2</accession>
<evidence type="ECO:0000256" key="1">
    <source>
        <dbReference type="ARBA" id="ARBA00004651"/>
    </source>
</evidence>
<dbReference type="PANTHER" id="PTHR33545">
    <property type="entry name" value="UPF0750 MEMBRANE PROTEIN YITT-RELATED"/>
    <property type="match status" value="1"/>
</dbReference>
<proteinExistence type="predicted"/>
<dbReference type="PANTHER" id="PTHR33545:SF9">
    <property type="entry name" value="UPF0750 MEMBRANE PROTEIN YITE"/>
    <property type="match status" value="1"/>
</dbReference>
<feature type="transmembrane region" description="Helical" evidence="6">
    <location>
        <begin position="7"/>
        <end position="28"/>
    </location>
</feature>
<keyword evidence="9" id="KW-1185">Reference proteome</keyword>
<dbReference type="AlphaFoldDB" id="A0A8J6PFN2"/>
<organism evidence="8 9">
    <name type="scientific">Massiliimalia timonensis</name>
    <dbReference type="NCBI Taxonomy" id="1987501"/>
    <lineage>
        <taxon>Bacteria</taxon>
        <taxon>Bacillati</taxon>
        <taxon>Bacillota</taxon>
        <taxon>Clostridia</taxon>
        <taxon>Eubacteriales</taxon>
        <taxon>Oscillospiraceae</taxon>
        <taxon>Massiliimalia</taxon>
    </lineage>
</organism>
<dbReference type="CDD" id="cd16380">
    <property type="entry name" value="YitT_C"/>
    <property type="match status" value="1"/>
</dbReference>
<keyword evidence="5 6" id="KW-0472">Membrane</keyword>
<feature type="transmembrane region" description="Helical" evidence="6">
    <location>
        <begin position="149"/>
        <end position="170"/>
    </location>
</feature>
<evidence type="ECO:0000256" key="4">
    <source>
        <dbReference type="ARBA" id="ARBA00022989"/>
    </source>
</evidence>
<feature type="transmembrane region" description="Helical" evidence="6">
    <location>
        <begin position="48"/>
        <end position="67"/>
    </location>
</feature>
<dbReference type="GO" id="GO:0005886">
    <property type="term" value="C:plasma membrane"/>
    <property type="evidence" value="ECO:0007669"/>
    <property type="project" value="UniProtKB-SubCell"/>
</dbReference>
<evidence type="ECO:0000256" key="2">
    <source>
        <dbReference type="ARBA" id="ARBA00022475"/>
    </source>
</evidence>
<feature type="domain" description="DUF2179" evidence="7">
    <location>
        <begin position="223"/>
        <end position="277"/>
    </location>
</feature>
<feature type="transmembrane region" description="Helical" evidence="6">
    <location>
        <begin position="76"/>
        <end position="95"/>
    </location>
</feature>
<keyword evidence="4 6" id="KW-1133">Transmembrane helix</keyword>
<evidence type="ECO:0000259" key="7">
    <source>
        <dbReference type="Pfam" id="PF10035"/>
    </source>
</evidence>
<dbReference type="PIRSF" id="PIRSF006483">
    <property type="entry name" value="Membrane_protein_YitT"/>
    <property type="match status" value="1"/>
</dbReference>
<dbReference type="InterPro" id="IPR003740">
    <property type="entry name" value="YitT"/>
</dbReference>
<dbReference type="InterPro" id="IPR051461">
    <property type="entry name" value="UPF0750_membrane"/>
</dbReference>
<evidence type="ECO:0000313" key="9">
    <source>
        <dbReference type="Proteomes" id="UP000632659"/>
    </source>
</evidence>
<evidence type="ECO:0000313" key="8">
    <source>
        <dbReference type="EMBL" id="MBC8611521.1"/>
    </source>
</evidence>
<gene>
    <name evidence="8" type="ORF">H8702_10480</name>
</gene>
<comment type="caution">
    <text evidence="8">The sequence shown here is derived from an EMBL/GenBank/DDBJ whole genome shotgun (WGS) entry which is preliminary data.</text>
</comment>
<sequence>MKKNHFLWDCVVVIFGTGLLALGTYVFIAPNQIAPGGVSGIAILLNHLFHIPIGWLNLLINIPLLLLGHFSLGKRFLAKSVISVIAFTVFYDYIFSWCHLPQFTGDSMLAALFGGALSGAGIAFAFMVDGSTGGIDVTSKVVQMKLPHVPIGKIVFLTDVIIIAASTVVFKSISSALYATVAMFVTAQVIDAMMYGLDSGKMLMIISNHSDEIAAEIMKEADRGVTKLLGTGAYQNQDKVVLMCAVRKNEYYHLKRIVQEIDPAAFIIVTTTSEVVGEGFKAIDKV</sequence>
<dbReference type="EMBL" id="JACRTL010000006">
    <property type="protein sequence ID" value="MBC8611521.1"/>
    <property type="molecule type" value="Genomic_DNA"/>
</dbReference>
<protein>
    <submittedName>
        <fullName evidence="8">YitT family protein</fullName>
    </submittedName>
</protein>
<keyword evidence="3 6" id="KW-0812">Transmembrane</keyword>
<dbReference type="Proteomes" id="UP000632659">
    <property type="component" value="Unassembled WGS sequence"/>
</dbReference>
<dbReference type="Pfam" id="PF10035">
    <property type="entry name" value="DUF2179"/>
    <property type="match status" value="1"/>
</dbReference>
<feature type="transmembrane region" description="Helical" evidence="6">
    <location>
        <begin position="107"/>
        <end position="128"/>
    </location>
</feature>
<evidence type="ECO:0000256" key="3">
    <source>
        <dbReference type="ARBA" id="ARBA00022692"/>
    </source>
</evidence>
<name>A0A8J6PFN2_9FIRM</name>
<dbReference type="OrthoDB" id="3180973at2"/>
<reference evidence="8" key="1">
    <citation type="submission" date="2020-08" db="EMBL/GenBank/DDBJ databases">
        <title>Genome public.</title>
        <authorList>
            <person name="Liu C."/>
            <person name="Sun Q."/>
        </authorList>
    </citation>
    <scope>NUCLEOTIDE SEQUENCE</scope>
    <source>
        <strain evidence="8">NSJ-15</strain>
    </source>
</reference>
<dbReference type="Gene3D" id="3.30.70.120">
    <property type="match status" value="1"/>
</dbReference>
<keyword evidence="2" id="KW-1003">Cell membrane</keyword>
<dbReference type="Pfam" id="PF02588">
    <property type="entry name" value="YitT_membrane"/>
    <property type="match status" value="1"/>
</dbReference>
<comment type="subcellular location">
    <subcellularLocation>
        <location evidence="1">Cell membrane</location>
        <topology evidence="1">Multi-pass membrane protein</topology>
    </subcellularLocation>
</comment>